<dbReference type="SMART" id="SM00421">
    <property type="entry name" value="HTH_LUXR"/>
    <property type="match status" value="1"/>
</dbReference>
<keyword evidence="1" id="KW-0238">DNA-binding</keyword>
<evidence type="ECO:0000313" key="3">
    <source>
        <dbReference type="EMBL" id="AND15718.1"/>
    </source>
</evidence>
<dbReference type="STRING" id="33888.A6122_0561"/>
<dbReference type="PROSITE" id="PS00622">
    <property type="entry name" value="HTH_LUXR_1"/>
    <property type="match status" value="1"/>
</dbReference>
<evidence type="ECO:0000256" key="1">
    <source>
        <dbReference type="ARBA" id="ARBA00023125"/>
    </source>
</evidence>
<dbReference type="Proteomes" id="UP000077071">
    <property type="component" value="Chromosome"/>
</dbReference>
<dbReference type="InterPro" id="IPR000792">
    <property type="entry name" value="Tscrpt_reg_LuxR_C"/>
</dbReference>
<proteinExistence type="predicted"/>
<dbReference type="EMBL" id="CP015515">
    <property type="protein sequence ID" value="AND15718.1"/>
    <property type="molecule type" value="Genomic_DNA"/>
</dbReference>
<dbReference type="AlphaFoldDB" id="A0A160KRK0"/>
<dbReference type="KEGG" id="rtn:A6122_0561"/>
<organism evidence="3 4">
    <name type="scientific">Rathayibacter tritici</name>
    <dbReference type="NCBI Taxonomy" id="33888"/>
    <lineage>
        <taxon>Bacteria</taxon>
        <taxon>Bacillati</taxon>
        <taxon>Actinomycetota</taxon>
        <taxon>Actinomycetes</taxon>
        <taxon>Micrococcales</taxon>
        <taxon>Microbacteriaceae</taxon>
        <taxon>Rathayibacter</taxon>
    </lineage>
</organism>
<dbReference type="SUPFAM" id="SSF46894">
    <property type="entry name" value="C-terminal effector domain of the bipartite response regulators"/>
    <property type="match status" value="1"/>
</dbReference>
<gene>
    <name evidence="3" type="ORF">A6122_0561</name>
</gene>
<dbReference type="GO" id="GO:0006355">
    <property type="term" value="P:regulation of DNA-templated transcription"/>
    <property type="evidence" value="ECO:0007669"/>
    <property type="project" value="InterPro"/>
</dbReference>
<name>A0A160KRK0_9MICO</name>
<dbReference type="InterPro" id="IPR016032">
    <property type="entry name" value="Sig_transdc_resp-reg_C-effctor"/>
</dbReference>
<feature type="domain" description="HTH luxR-type" evidence="2">
    <location>
        <begin position="194"/>
        <end position="221"/>
    </location>
</feature>
<protein>
    <submittedName>
        <fullName evidence="3">LuxR family transcriptional regulator</fullName>
    </submittedName>
</protein>
<accession>A0A160KRK0</accession>
<sequence length="270" mass="29285">MSRFGTVWGSPPTETKCLISCALSAMPATVQPGRTRTCPCKGTSVTGFDRFTLDVADGPAIERAALQALLAQLLPQFSHDEEGVDRIAVLDLDGVPGEEVAAAMERAAERTVGLVVLSSSDSLEPVRAVLRRERAAYVWKGDDPSELAAAVVSVASGRTWISDTARHRLVHGREVRRPVLSPQESRVMRAYGAGAAVRTVAVDLNVAEHTVRTYIKRIRAKYLETGVTLDSRVDFYRHIGDHDVAIRRGGDRVRAVEQQAGSDAASERRA</sequence>
<dbReference type="Gene3D" id="3.40.50.2300">
    <property type="match status" value="1"/>
</dbReference>
<reference evidence="3 4" key="1">
    <citation type="submission" date="2016-05" db="EMBL/GenBank/DDBJ databases">
        <title>Complete genome sequence of Rathayibacter tritici NCPPB 1953.</title>
        <authorList>
            <person name="Park J."/>
            <person name="Lee H.-H."/>
            <person name="Lee S.-W."/>
            <person name="Seo Y.-S."/>
        </authorList>
    </citation>
    <scope>NUCLEOTIDE SEQUENCE [LARGE SCALE GENOMIC DNA]</scope>
    <source>
        <strain evidence="3 4">NCPPB 1953</strain>
    </source>
</reference>
<dbReference type="PATRIC" id="fig|33888.3.peg.632"/>
<keyword evidence="4" id="KW-1185">Reference proteome</keyword>
<evidence type="ECO:0000313" key="4">
    <source>
        <dbReference type="Proteomes" id="UP000077071"/>
    </source>
</evidence>
<dbReference type="SUPFAM" id="SSF52172">
    <property type="entry name" value="CheY-like"/>
    <property type="match status" value="1"/>
</dbReference>
<evidence type="ECO:0000259" key="2">
    <source>
        <dbReference type="PROSITE" id="PS00622"/>
    </source>
</evidence>
<dbReference type="InterPro" id="IPR011006">
    <property type="entry name" value="CheY-like_superfamily"/>
</dbReference>
<dbReference type="PANTHER" id="PTHR43214">
    <property type="entry name" value="TWO-COMPONENT RESPONSE REGULATOR"/>
    <property type="match status" value="1"/>
</dbReference>
<dbReference type="Pfam" id="PF00196">
    <property type="entry name" value="GerE"/>
    <property type="match status" value="1"/>
</dbReference>
<dbReference type="GO" id="GO:0003677">
    <property type="term" value="F:DNA binding"/>
    <property type="evidence" value="ECO:0007669"/>
    <property type="project" value="UniProtKB-KW"/>
</dbReference>
<dbReference type="PANTHER" id="PTHR43214:SF43">
    <property type="entry name" value="TWO-COMPONENT RESPONSE REGULATOR"/>
    <property type="match status" value="1"/>
</dbReference>
<dbReference type="InterPro" id="IPR039420">
    <property type="entry name" value="WalR-like"/>
</dbReference>
<dbReference type="OrthoDB" id="9808843at2"/>
<dbReference type="PRINTS" id="PR00038">
    <property type="entry name" value="HTHLUXR"/>
</dbReference>